<organism evidence="3 4">
    <name type="scientific">Pristionchus pacificus</name>
    <name type="common">Parasitic nematode worm</name>
    <dbReference type="NCBI Taxonomy" id="54126"/>
    <lineage>
        <taxon>Eukaryota</taxon>
        <taxon>Metazoa</taxon>
        <taxon>Ecdysozoa</taxon>
        <taxon>Nematoda</taxon>
        <taxon>Chromadorea</taxon>
        <taxon>Rhabditida</taxon>
        <taxon>Rhabditina</taxon>
        <taxon>Diplogasteromorpha</taxon>
        <taxon>Diplogasteroidea</taxon>
        <taxon>Neodiplogasteridae</taxon>
        <taxon>Pristionchus</taxon>
    </lineage>
</organism>
<keyword evidence="2" id="KW-0732">Signal</keyword>
<evidence type="ECO:0000256" key="1">
    <source>
        <dbReference type="ARBA" id="ARBA00005964"/>
    </source>
</evidence>
<dbReference type="InterPro" id="IPR051093">
    <property type="entry name" value="Neuroligin/BSAL"/>
</dbReference>
<dbReference type="SUPFAM" id="SSF53474">
    <property type="entry name" value="alpha/beta-Hydrolases"/>
    <property type="match status" value="1"/>
</dbReference>
<accession>A0A8R1UF16</accession>
<dbReference type="GO" id="GO:1902883">
    <property type="term" value="P:negative regulation of response to oxidative stress"/>
    <property type="evidence" value="ECO:0007669"/>
    <property type="project" value="EnsemblMetazoa"/>
</dbReference>
<name>A0A2A6BEZ5_PRIPA</name>
<dbReference type="InterPro" id="IPR019819">
    <property type="entry name" value="Carboxylesterase_B_CS"/>
</dbReference>
<reference evidence="3" key="2">
    <citation type="submission" date="2022-06" db="UniProtKB">
        <authorList>
            <consortium name="EnsemblMetazoa"/>
        </authorList>
    </citation>
    <scope>IDENTIFICATION</scope>
    <source>
        <strain evidence="3">PS312</strain>
    </source>
</reference>
<keyword evidence="4" id="KW-1185">Reference proteome</keyword>
<dbReference type="InterPro" id="IPR029058">
    <property type="entry name" value="AB_hydrolase_fold"/>
</dbReference>
<evidence type="ECO:0000256" key="2">
    <source>
        <dbReference type="ARBA" id="ARBA00022729"/>
    </source>
</evidence>
<dbReference type="AlphaFoldDB" id="A0A2A6BEZ5"/>
<dbReference type="InterPro" id="IPR002018">
    <property type="entry name" value="CarbesteraseB"/>
</dbReference>
<dbReference type="PANTHER" id="PTHR43903">
    <property type="entry name" value="NEUROLIGIN"/>
    <property type="match status" value="1"/>
</dbReference>
<protein>
    <submittedName>
        <fullName evidence="3">Glit-1</fullName>
    </submittedName>
</protein>
<sequence length="766" mass="86502">MNQLKEPNRTSLSYHWLVPSIDPSDSSLSFPPFSCLNGETEMIVSIVLSSVIFSLGASQLPEPTRPIDIWNPFGTTTTPRPPGGGIGENEVIIRLNIGDIVGKKVKLSDLPWTPDEDPLEQIPPFRDRLEPNPLPKNNSVTVFTFLGVPYAEPPTGERRFKPPQQLINFPGTNPYLAFRWGAACPQDVENEPKFTFRELYPFDVSEDCLYLNIFTPDVSKSSGRIYPVIVFFHGGNFQTGSANEWPGHALSSRGVVVVTVNYRLGAFGFMSLGDKTGNFGLQDQRQALIWVRDYISSFGGDPQAVTIVGHDAGGVSVGLHMLSPRSKNLFRSASSMSGAEVSYHSLIGKPALAYNNTIKLGRYLGCTQTLPQNVWDCILTRSTDDIIRATTSIPIEYNRYLFMPTIDGENVITNPLWALNNIPTGGALYPSPVPYLTGMNAQDGTEVILEDRYLAEYNQFNNVDEEYMKSFALEYSFRHNYTMNKEAIAEAIISRYTFWPDRANEWMKREKFIELTTDCYYTAPIALSAHLHSAAGSRTFMYVNNYNFSRDNDALRFIPSWMAVCRECDLYLMFGYAFLPVDLRPQILKNATFTDTDRNASQLFSTLFRRFAYHQNPNLLYDGSWAVHEPRGHWYMNFNYSKQDEMTAPGKIERDYRYEDVAFWNEYIPQLVNYMTTTFPPEDVEDRRVNVTLKWIIGILVLVVIALIVIAGATGYKVCEGSLYEEAEMHKLVNVKSDAPSQSSMYSPRGLPKRGRIPPSSNLSSL</sequence>
<dbReference type="PROSITE" id="PS00941">
    <property type="entry name" value="CARBOXYLESTERASE_B_2"/>
    <property type="match status" value="1"/>
</dbReference>
<accession>A0A2A6BEZ5</accession>
<dbReference type="OrthoDB" id="408631at2759"/>
<evidence type="ECO:0000313" key="3">
    <source>
        <dbReference type="EnsemblMetazoa" id="PPA23779.1"/>
    </source>
</evidence>
<evidence type="ECO:0000313" key="4">
    <source>
        <dbReference type="Proteomes" id="UP000005239"/>
    </source>
</evidence>
<comment type="similarity">
    <text evidence="1">Belongs to the type-B carboxylesterase/lipase family.</text>
</comment>
<dbReference type="Proteomes" id="UP000005239">
    <property type="component" value="Unassembled WGS sequence"/>
</dbReference>
<gene>
    <name evidence="3" type="primary">WBGene00113333</name>
</gene>
<dbReference type="Gene3D" id="3.40.50.1820">
    <property type="entry name" value="alpha/beta hydrolase"/>
    <property type="match status" value="1"/>
</dbReference>
<proteinExistence type="inferred from homology"/>
<dbReference type="EnsemblMetazoa" id="PPA23779.1">
    <property type="protein sequence ID" value="PPA23779.1"/>
    <property type="gene ID" value="WBGene00113333"/>
</dbReference>
<dbReference type="Pfam" id="PF00135">
    <property type="entry name" value="COesterase"/>
    <property type="match status" value="1"/>
</dbReference>
<reference evidence="4" key="1">
    <citation type="journal article" date="2008" name="Nat. Genet.">
        <title>The Pristionchus pacificus genome provides a unique perspective on nematode lifestyle and parasitism.</title>
        <authorList>
            <person name="Dieterich C."/>
            <person name="Clifton S.W."/>
            <person name="Schuster L.N."/>
            <person name="Chinwalla A."/>
            <person name="Delehaunty K."/>
            <person name="Dinkelacker I."/>
            <person name="Fulton L."/>
            <person name="Fulton R."/>
            <person name="Godfrey J."/>
            <person name="Minx P."/>
            <person name="Mitreva M."/>
            <person name="Roeseler W."/>
            <person name="Tian H."/>
            <person name="Witte H."/>
            <person name="Yang S.P."/>
            <person name="Wilson R.K."/>
            <person name="Sommer R.J."/>
        </authorList>
    </citation>
    <scope>NUCLEOTIDE SEQUENCE [LARGE SCALE GENOMIC DNA]</scope>
    <source>
        <strain evidence="4">PS312</strain>
    </source>
</reference>
<dbReference type="GO" id="GO:0072756">
    <property type="term" value="P:cellular response to paraquat"/>
    <property type="evidence" value="ECO:0007669"/>
    <property type="project" value="EnsemblMetazoa"/>
</dbReference>